<keyword evidence="3" id="KW-1185">Reference proteome</keyword>
<reference evidence="1" key="1">
    <citation type="journal article" date="2019" name="bioRxiv">
        <title>The Genome of the Zebra Mussel, Dreissena polymorpha: A Resource for Invasive Species Research.</title>
        <authorList>
            <person name="McCartney M.A."/>
            <person name="Auch B."/>
            <person name="Kono T."/>
            <person name="Mallez S."/>
            <person name="Zhang Y."/>
            <person name="Obille A."/>
            <person name="Becker A."/>
            <person name="Abrahante J.E."/>
            <person name="Garbe J."/>
            <person name="Badalamenti J.P."/>
            <person name="Herman A."/>
            <person name="Mangelson H."/>
            <person name="Liachko I."/>
            <person name="Sullivan S."/>
            <person name="Sone E.D."/>
            <person name="Koren S."/>
            <person name="Silverstein K.A.T."/>
            <person name="Beckman K.B."/>
            <person name="Gohl D.M."/>
        </authorList>
    </citation>
    <scope>NUCLEOTIDE SEQUENCE</scope>
    <source>
        <strain evidence="1">Duluth1</strain>
        <tissue evidence="1">Whole animal</tissue>
    </source>
</reference>
<proteinExistence type="predicted"/>
<gene>
    <name evidence="1" type="ORF">DPMN_028891</name>
    <name evidence="2" type="ORF">DPMN_031929</name>
</gene>
<evidence type="ECO:0000313" key="2">
    <source>
        <dbReference type="EMBL" id="KAH3868776.1"/>
    </source>
</evidence>
<dbReference type="AlphaFoldDB" id="A0A9D4RGK1"/>
<protein>
    <submittedName>
        <fullName evidence="1">Uncharacterized protein</fullName>
    </submittedName>
</protein>
<evidence type="ECO:0000313" key="3">
    <source>
        <dbReference type="Proteomes" id="UP000828390"/>
    </source>
</evidence>
<name>A0A9D4RGK1_DREPO</name>
<comment type="caution">
    <text evidence="1">The sequence shown here is derived from an EMBL/GenBank/DDBJ whole genome shotgun (WGS) entry which is preliminary data.</text>
</comment>
<evidence type="ECO:0000313" key="1">
    <source>
        <dbReference type="EMBL" id="KAH3865847.1"/>
    </source>
</evidence>
<sequence length="50" mass="5353">MCGQRSSRQAFSQAQFSRATLSAKVKLCVASVAPDKPSHRPSLVSSYPVS</sequence>
<dbReference type="Proteomes" id="UP000828390">
    <property type="component" value="Unassembled WGS sequence"/>
</dbReference>
<dbReference type="EMBL" id="JAIWYP010000002">
    <property type="protein sequence ID" value="KAH3865847.1"/>
    <property type="molecule type" value="Genomic_DNA"/>
</dbReference>
<organism evidence="1 3">
    <name type="scientific">Dreissena polymorpha</name>
    <name type="common">Zebra mussel</name>
    <name type="synonym">Mytilus polymorpha</name>
    <dbReference type="NCBI Taxonomy" id="45954"/>
    <lineage>
        <taxon>Eukaryota</taxon>
        <taxon>Metazoa</taxon>
        <taxon>Spiralia</taxon>
        <taxon>Lophotrochozoa</taxon>
        <taxon>Mollusca</taxon>
        <taxon>Bivalvia</taxon>
        <taxon>Autobranchia</taxon>
        <taxon>Heteroconchia</taxon>
        <taxon>Euheterodonta</taxon>
        <taxon>Imparidentia</taxon>
        <taxon>Neoheterodontei</taxon>
        <taxon>Myida</taxon>
        <taxon>Dreissenoidea</taxon>
        <taxon>Dreissenidae</taxon>
        <taxon>Dreissena</taxon>
    </lineage>
</organism>
<accession>A0A9D4RGK1</accession>
<dbReference type="EMBL" id="JAIWYP010000002">
    <property type="protein sequence ID" value="KAH3868776.1"/>
    <property type="molecule type" value="Genomic_DNA"/>
</dbReference>
<reference evidence="1" key="2">
    <citation type="submission" date="2020-11" db="EMBL/GenBank/DDBJ databases">
        <authorList>
            <person name="McCartney M.A."/>
            <person name="Auch B."/>
            <person name="Kono T."/>
            <person name="Mallez S."/>
            <person name="Becker A."/>
            <person name="Gohl D.M."/>
            <person name="Silverstein K.A.T."/>
            <person name="Koren S."/>
            <person name="Bechman K.B."/>
            <person name="Herman A."/>
            <person name="Abrahante J.E."/>
            <person name="Garbe J."/>
        </authorList>
    </citation>
    <scope>NUCLEOTIDE SEQUENCE</scope>
    <source>
        <strain evidence="1">Duluth1</strain>
        <tissue evidence="1">Whole animal</tissue>
    </source>
</reference>